<keyword evidence="4 5" id="KW-0472">Membrane</keyword>
<sequence length="357" mass="38125">MATSSADALSGKGLKEKCEIGPPGSVPVLPAAPENEREFKAGKWEFMILGTMALLNITLVVDATILPPALPVGRFLVSIPIIHAFLLANAVFVPFLGAVSDLFGRQAVLLFSVAMFTAGTIVACLAAGCTALLCGRAIQGVGAASIYALSYIVTTDIIPLRQRPKFQSVIVASWALGTIIGPLTGGVVAEHARWQWIFYVNFPFCALGFLAVPVAFRHLKLRDQPAFTTALRRVDWIGSALFMSGTSSFLLGLTWGGVQYAWNAYPTWLPILLGGLAMVASLVYEACLPPAAPFIRMSVFENPSACLVFLLCVLAGFELYAHLYYLVVPNWVAMMPPALLASPVPGSNVQAVGSHVR</sequence>
<proteinExistence type="predicted"/>
<feature type="transmembrane region" description="Helical" evidence="5">
    <location>
        <begin position="196"/>
        <end position="216"/>
    </location>
</feature>
<dbReference type="STRING" id="100816.A0A175VN75"/>
<dbReference type="AlphaFoldDB" id="A0A175VN75"/>
<keyword evidence="3 5" id="KW-1133">Transmembrane helix</keyword>
<dbReference type="InterPro" id="IPR036259">
    <property type="entry name" value="MFS_trans_sf"/>
</dbReference>
<feature type="transmembrane region" description="Helical" evidence="5">
    <location>
        <begin position="170"/>
        <end position="190"/>
    </location>
</feature>
<dbReference type="Gene3D" id="1.20.1720.10">
    <property type="entry name" value="Multidrug resistance protein D"/>
    <property type="match status" value="1"/>
</dbReference>
<dbReference type="Proteomes" id="UP000078237">
    <property type="component" value="Unassembled WGS sequence"/>
</dbReference>
<evidence type="ECO:0000256" key="2">
    <source>
        <dbReference type="ARBA" id="ARBA00022692"/>
    </source>
</evidence>
<evidence type="ECO:0000256" key="5">
    <source>
        <dbReference type="SAM" id="Phobius"/>
    </source>
</evidence>
<dbReference type="OrthoDB" id="2351791at2759"/>
<comment type="caution">
    <text evidence="7">The sequence shown here is derived from an EMBL/GenBank/DDBJ whole genome shotgun (WGS) entry which is preliminary data.</text>
</comment>
<reference evidence="7 8" key="1">
    <citation type="journal article" date="2016" name="Genome Announc.">
        <title>Genome Sequence of Madurella mycetomatis mm55, Isolated from a Human Mycetoma Case in Sudan.</title>
        <authorList>
            <person name="Smit S."/>
            <person name="Derks M.F."/>
            <person name="Bervoets S."/>
            <person name="Fahal A."/>
            <person name="van Leeuwen W."/>
            <person name="van Belkum A."/>
            <person name="van de Sande W.W."/>
        </authorList>
    </citation>
    <scope>NUCLEOTIDE SEQUENCE [LARGE SCALE GENOMIC DNA]</scope>
    <source>
        <strain evidence="8">mm55</strain>
    </source>
</reference>
<feature type="transmembrane region" description="Helical" evidence="5">
    <location>
        <begin position="267"/>
        <end position="284"/>
    </location>
</feature>
<dbReference type="GO" id="GO:0022857">
    <property type="term" value="F:transmembrane transporter activity"/>
    <property type="evidence" value="ECO:0007669"/>
    <property type="project" value="InterPro"/>
</dbReference>
<feature type="transmembrane region" description="Helical" evidence="5">
    <location>
        <begin position="305"/>
        <end position="327"/>
    </location>
</feature>
<dbReference type="InterPro" id="IPR011701">
    <property type="entry name" value="MFS"/>
</dbReference>
<evidence type="ECO:0000256" key="1">
    <source>
        <dbReference type="ARBA" id="ARBA00004141"/>
    </source>
</evidence>
<evidence type="ECO:0000256" key="4">
    <source>
        <dbReference type="ARBA" id="ARBA00023136"/>
    </source>
</evidence>
<evidence type="ECO:0000313" key="7">
    <source>
        <dbReference type="EMBL" id="KXX72966.1"/>
    </source>
</evidence>
<dbReference type="PANTHER" id="PTHR23501">
    <property type="entry name" value="MAJOR FACILITATOR SUPERFAMILY"/>
    <property type="match status" value="1"/>
</dbReference>
<comment type="subcellular location">
    <subcellularLocation>
        <location evidence="1">Membrane</location>
        <topology evidence="1">Multi-pass membrane protein</topology>
    </subcellularLocation>
</comment>
<dbReference type="InterPro" id="IPR020846">
    <property type="entry name" value="MFS_dom"/>
</dbReference>
<dbReference type="GO" id="GO:0005886">
    <property type="term" value="C:plasma membrane"/>
    <property type="evidence" value="ECO:0007669"/>
    <property type="project" value="TreeGrafter"/>
</dbReference>
<evidence type="ECO:0000313" key="8">
    <source>
        <dbReference type="Proteomes" id="UP000078237"/>
    </source>
</evidence>
<organism evidence="7 8">
    <name type="scientific">Madurella mycetomatis</name>
    <dbReference type="NCBI Taxonomy" id="100816"/>
    <lineage>
        <taxon>Eukaryota</taxon>
        <taxon>Fungi</taxon>
        <taxon>Dikarya</taxon>
        <taxon>Ascomycota</taxon>
        <taxon>Pezizomycotina</taxon>
        <taxon>Sordariomycetes</taxon>
        <taxon>Sordariomycetidae</taxon>
        <taxon>Sordariales</taxon>
        <taxon>Sordariales incertae sedis</taxon>
        <taxon>Madurella</taxon>
    </lineage>
</organism>
<dbReference type="VEuPathDB" id="FungiDB:MMYC01_210592"/>
<feature type="transmembrane region" description="Helical" evidence="5">
    <location>
        <begin position="236"/>
        <end position="255"/>
    </location>
</feature>
<feature type="domain" description="Major facilitator superfamily (MFS) profile" evidence="6">
    <location>
        <begin position="1"/>
        <end position="357"/>
    </location>
</feature>
<feature type="transmembrane region" description="Helical" evidence="5">
    <location>
        <begin position="75"/>
        <end position="96"/>
    </location>
</feature>
<gene>
    <name evidence="7" type="ORF">MMYC01_210592</name>
</gene>
<feature type="transmembrane region" description="Helical" evidence="5">
    <location>
        <begin position="108"/>
        <end position="133"/>
    </location>
</feature>
<dbReference type="EMBL" id="LCTW02000590">
    <property type="protein sequence ID" value="KXX72966.1"/>
    <property type="molecule type" value="Genomic_DNA"/>
</dbReference>
<feature type="transmembrane region" description="Helical" evidence="5">
    <location>
        <begin position="139"/>
        <end position="158"/>
    </location>
</feature>
<dbReference type="Pfam" id="PF07690">
    <property type="entry name" value="MFS_1"/>
    <property type="match status" value="1"/>
</dbReference>
<evidence type="ECO:0000256" key="3">
    <source>
        <dbReference type="ARBA" id="ARBA00022989"/>
    </source>
</evidence>
<feature type="transmembrane region" description="Helical" evidence="5">
    <location>
        <begin position="46"/>
        <end position="69"/>
    </location>
</feature>
<keyword evidence="2 5" id="KW-0812">Transmembrane</keyword>
<dbReference type="SUPFAM" id="SSF103473">
    <property type="entry name" value="MFS general substrate transporter"/>
    <property type="match status" value="1"/>
</dbReference>
<dbReference type="PROSITE" id="PS50850">
    <property type="entry name" value="MFS"/>
    <property type="match status" value="1"/>
</dbReference>
<accession>A0A175VN75</accession>
<dbReference type="PANTHER" id="PTHR23501:SF59">
    <property type="entry name" value="MAJOR FACILITATOR SUPERFAMILY (MFS) PROFILE DOMAIN-CONTAINING PROTEIN-RELATED"/>
    <property type="match status" value="1"/>
</dbReference>
<keyword evidence="8" id="KW-1185">Reference proteome</keyword>
<protein>
    <submittedName>
        <fullName evidence="7">MFS-type transporter YusP</fullName>
    </submittedName>
</protein>
<name>A0A175VN75_9PEZI</name>
<evidence type="ECO:0000259" key="6">
    <source>
        <dbReference type="PROSITE" id="PS50850"/>
    </source>
</evidence>